<comment type="cofactor">
    <cofactor evidence="1">
        <name>heme</name>
        <dbReference type="ChEBI" id="CHEBI:30413"/>
    </cofactor>
</comment>
<dbReference type="GO" id="GO:0016705">
    <property type="term" value="F:oxidoreductase activity, acting on paired donors, with incorporation or reduction of molecular oxygen"/>
    <property type="evidence" value="ECO:0007669"/>
    <property type="project" value="InterPro"/>
</dbReference>
<keyword evidence="1" id="KW-0349">Heme</keyword>
<dbReference type="InterPro" id="IPR001128">
    <property type="entry name" value="Cyt_P450"/>
</dbReference>
<feature type="binding site" description="axial binding residue" evidence="1">
    <location>
        <position position="493"/>
    </location>
    <ligand>
        <name>heme</name>
        <dbReference type="ChEBI" id="CHEBI:30413"/>
    </ligand>
    <ligandPart>
        <name>Fe</name>
        <dbReference type="ChEBI" id="CHEBI:18248"/>
    </ligandPart>
</feature>
<evidence type="ECO:0000256" key="1">
    <source>
        <dbReference type="PIRSR" id="PIRSR602401-1"/>
    </source>
</evidence>
<dbReference type="Gene3D" id="1.10.630.10">
    <property type="entry name" value="Cytochrome P450"/>
    <property type="match status" value="1"/>
</dbReference>
<keyword evidence="1" id="KW-0479">Metal-binding</keyword>
<protein>
    <submittedName>
        <fullName evidence="3">Cytochrome P450 78A3</fullName>
    </submittedName>
</protein>
<evidence type="ECO:0000313" key="4">
    <source>
        <dbReference type="Proteomes" id="UP000799421"/>
    </source>
</evidence>
<dbReference type="FunFam" id="1.10.630.10:FF:000051">
    <property type="entry name" value="Cytochrome P450 monooxygenase (Fum15)"/>
    <property type="match status" value="1"/>
</dbReference>
<dbReference type="GO" id="GO:0005506">
    <property type="term" value="F:iron ion binding"/>
    <property type="evidence" value="ECO:0007669"/>
    <property type="project" value="InterPro"/>
</dbReference>
<feature type="transmembrane region" description="Helical" evidence="2">
    <location>
        <begin position="23"/>
        <end position="47"/>
    </location>
</feature>
<dbReference type="AlphaFoldDB" id="A0A6A7BR19"/>
<evidence type="ECO:0000313" key="3">
    <source>
        <dbReference type="EMBL" id="KAF2857711.1"/>
    </source>
</evidence>
<dbReference type="InterPro" id="IPR036396">
    <property type="entry name" value="Cyt_P450_sf"/>
</dbReference>
<dbReference type="CDD" id="cd11069">
    <property type="entry name" value="CYP_FUM15-like"/>
    <property type="match status" value="1"/>
</dbReference>
<dbReference type="InterPro" id="IPR050121">
    <property type="entry name" value="Cytochrome_P450_monoxygenase"/>
</dbReference>
<keyword evidence="2" id="KW-0812">Transmembrane</keyword>
<proteinExistence type="predicted"/>
<keyword evidence="2" id="KW-0472">Membrane</keyword>
<dbReference type="EMBL" id="MU006030">
    <property type="protein sequence ID" value="KAF2857711.1"/>
    <property type="molecule type" value="Genomic_DNA"/>
</dbReference>
<accession>A0A6A7BR19</accession>
<dbReference type="PRINTS" id="PR00385">
    <property type="entry name" value="P450"/>
</dbReference>
<dbReference type="Proteomes" id="UP000799421">
    <property type="component" value="Unassembled WGS sequence"/>
</dbReference>
<dbReference type="Pfam" id="PF00067">
    <property type="entry name" value="p450"/>
    <property type="match status" value="1"/>
</dbReference>
<keyword evidence="1" id="KW-0408">Iron</keyword>
<dbReference type="GO" id="GO:0004497">
    <property type="term" value="F:monooxygenase activity"/>
    <property type="evidence" value="ECO:0007669"/>
    <property type="project" value="InterPro"/>
</dbReference>
<dbReference type="PANTHER" id="PTHR24305:SF227">
    <property type="entry name" value="P450, PUTATIVE (EUROFUNG)-RELATED"/>
    <property type="match status" value="1"/>
</dbReference>
<dbReference type="PANTHER" id="PTHR24305">
    <property type="entry name" value="CYTOCHROME P450"/>
    <property type="match status" value="1"/>
</dbReference>
<dbReference type="OrthoDB" id="1470350at2759"/>
<keyword evidence="4" id="KW-1185">Reference proteome</keyword>
<reference evidence="3" key="1">
    <citation type="journal article" date="2020" name="Stud. Mycol.">
        <title>101 Dothideomycetes genomes: a test case for predicting lifestyles and emergence of pathogens.</title>
        <authorList>
            <person name="Haridas S."/>
            <person name="Albert R."/>
            <person name="Binder M."/>
            <person name="Bloem J."/>
            <person name="Labutti K."/>
            <person name="Salamov A."/>
            <person name="Andreopoulos B."/>
            <person name="Baker S."/>
            <person name="Barry K."/>
            <person name="Bills G."/>
            <person name="Bluhm B."/>
            <person name="Cannon C."/>
            <person name="Castanera R."/>
            <person name="Culley D."/>
            <person name="Daum C."/>
            <person name="Ezra D."/>
            <person name="Gonzalez J."/>
            <person name="Henrissat B."/>
            <person name="Kuo A."/>
            <person name="Liang C."/>
            <person name="Lipzen A."/>
            <person name="Lutzoni F."/>
            <person name="Magnuson J."/>
            <person name="Mondo S."/>
            <person name="Nolan M."/>
            <person name="Ohm R."/>
            <person name="Pangilinan J."/>
            <person name="Park H.-J."/>
            <person name="Ramirez L."/>
            <person name="Alfaro M."/>
            <person name="Sun H."/>
            <person name="Tritt A."/>
            <person name="Yoshinaga Y."/>
            <person name="Zwiers L.-H."/>
            <person name="Turgeon B."/>
            <person name="Goodwin S."/>
            <person name="Spatafora J."/>
            <person name="Crous P."/>
            <person name="Grigoriev I."/>
        </authorList>
    </citation>
    <scope>NUCLEOTIDE SEQUENCE</scope>
    <source>
        <strain evidence="3">CBS 480.64</strain>
    </source>
</reference>
<evidence type="ECO:0000256" key="2">
    <source>
        <dbReference type="SAM" id="Phobius"/>
    </source>
</evidence>
<dbReference type="PRINTS" id="PR00463">
    <property type="entry name" value="EP450I"/>
</dbReference>
<dbReference type="SUPFAM" id="SSF48264">
    <property type="entry name" value="Cytochrome P450"/>
    <property type="match status" value="1"/>
</dbReference>
<keyword evidence="2" id="KW-1133">Transmembrane helix</keyword>
<organism evidence="3 4">
    <name type="scientific">Piedraia hortae CBS 480.64</name>
    <dbReference type="NCBI Taxonomy" id="1314780"/>
    <lineage>
        <taxon>Eukaryota</taxon>
        <taxon>Fungi</taxon>
        <taxon>Dikarya</taxon>
        <taxon>Ascomycota</taxon>
        <taxon>Pezizomycotina</taxon>
        <taxon>Dothideomycetes</taxon>
        <taxon>Dothideomycetidae</taxon>
        <taxon>Capnodiales</taxon>
        <taxon>Piedraiaceae</taxon>
        <taxon>Piedraia</taxon>
    </lineage>
</organism>
<sequence>MTLAQALVLSTTSSVLLNKFTTYGFGCALLVFTFQISVYLAWLSFIYPRFFSPLRHLPTPPTDGKPFSHTRLILSEPTGVPLAAWVDSVPNDGLIRYSMWLSERVLVTNPKALGDVLVTRSYDFVKPPRLVAGLGRILGIGVLLAEGDEHKRQRKMLMPAFAYRHIKDLYPLFWRKSAQLVDCLSTASKTGVKEEGFDLEDVPSEHAPGSVEVGHWVSRATLDIIGEAGMGQTFQALHNPSNEIYQTYRTVFNPGRAGRILQIMSTLLPTGLIQRIPLKRNEEMNSASAHIEQVCRNLIAAKRRSLESDTMKNSDLDIISVALSSGGFTDESLANQMMTFLAAGHETTATAMTWAIYLLCKHPQAQTRLREEIRNKLPDPRNGSETSTPSPAELDGCEYLHAFCAEVLRLWAPVPLTLRVAARDTIINGHAIPKGTFVILSTWAVNTSVHLWGKDAKEFSPDRWLSPTGKFQGGGGAQSVYAFMTFLHGPRSCIGEKFAWAEFSALLAAWVGSFETSFEPGSALDKGEKVDIKSGITARPKGGVWVKLNETERW</sequence>
<gene>
    <name evidence="3" type="ORF">K470DRAFT_260532</name>
</gene>
<dbReference type="GO" id="GO:0020037">
    <property type="term" value="F:heme binding"/>
    <property type="evidence" value="ECO:0007669"/>
    <property type="project" value="InterPro"/>
</dbReference>
<name>A0A6A7BR19_9PEZI</name>
<dbReference type="InterPro" id="IPR002401">
    <property type="entry name" value="Cyt_P450_E_grp-I"/>
</dbReference>